<dbReference type="AlphaFoldDB" id="B2A2B9"/>
<accession>B2A2B9</accession>
<dbReference type="InterPro" id="IPR050707">
    <property type="entry name" value="HTH_MetabolicPath_Reg"/>
</dbReference>
<reference evidence="6 7" key="2">
    <citation type="journal article" date="2011" name="J. Bacteriol.">
        <title>Complete genome sequence of the anaerobic, halophilic alkalithermophile Natranaerobius thermophilus JW/NM-WN-LF.</title>
        <authorList>
            <person name="Zhao B."/>
            <person name="Mesbah N.M."/>
            <person name="Dalin E."/>
            <person name="Goodwin L."/>
            <person name="Nolan M."/>
            <person name="Pitluck S."/>
            <person name="Chertkov O."/>
            <person name="Brettin T.S."/>
            <person name="Han J."/>
            <person name="Larimer F.W."/>
            <person name="Land M.L."/>
            <person name="Hauser L."/>
            <person name="Kyrpides N."/>
            <person name="Wiegel J."/>
        </authorList>
    </citation>
    <scope>NUCLEOTIDE SEQUENCE [LARGE SCALE GENOMIC DNA]</scope>
    <source>
        <strain evidence="7">ATCC BAA-1301 / DSM 18059 / JW/NM-WN-LF</strain>
    </source>
</reference>
<dbReference type="InterPro" id="IPR029016">
    <property type="entry name" value="GAF-like_dom_sf"/>
</dbReference>
<evidence type="ECO:0000313" key="6">
    <source>
        <dbReference type="EMBL" id="ACB86225.1"/>
    </source>
</evidence>
<dbReference type="Gene3D" id="1.10.10.10">
    <property type="entry name" value="Winged helix-like DNA-binding domain superfamily/Winged helix DNA-binding domain"/>
    <property type="match status" value="1"/>
</dbReference>
<dbReference type="STRING" id="457570.Nther_2670"/>
<dbReference type="Proteomes" id="UP000001683">
    <property type="component" value="Chromosome"/>
</dbReference>
<dbReference type="SUPFAM" id="SSF55781">
    <property type="entry name" value="GAF domain-like"/>
    <property type="match status" value="1"/>
</dbReference>
<dbReference type="InterPro" id="IPR011991">
    <property type="entry name" value="ArsR-like_HTH"/>
</dbReference>
<reference evidence="6 7" key="1">
    <citation type="submission" date="2008-04" db="EMBL/GenBank/DDBJ databases">
        <title>Complete sequence of chromosome of Natranaerobius thermophilus JW/NM-WN-LF.</title>
        <authorList>
            <consortium name="US DOE Joint Genome Institute"/>
            <person name="Copeland A."/>
            <person name="Lucas S."/>
            <person name="Lapidus A."/>
            <person name="Glavina del Rio T."/>
            <person name="Dalin E."/>
            <person name="Tice H."/>
            <person name="Bruce D."/>
            <person name="Goodwin L."/>
            <person name="Pitluck S."/>
            <person name="Chertkov O."/>
            <person name="Brettin T."/>
            <person name="Detter J.C."/>
            <person name="Han C."/>
            <person name="Kuske C.R."/>
            <person name="Schmutz J."/>
            <person name="Larimer F."/>
            <person name="Land M."/>
            <person name="Hauser L."/>
            <person name="Kyrpides N."/>
            <person name="Lykidis A."/>
            <person name="Mesbah N.M."/>
            <person name="Wiegel J."/>
        </authorList>
    </citation>
    <scope>NUCLEOTIDE SEQUENCE [LARGE SCALE GENOMIC DNA]</scope>
    <source>
        <strain evidence="7">ATCC BAA-1301 / DSM 18059 / JW/NM-WN-LF</strain>
    </source>
</reference>
<dbReference type="EMBL" id="CP001034">
    <property type="protein sequence ID" value="ACB86225.1"/>
    <property type="molecule type" value="Genomic_DNA"/>
</dbReference>
<dbReference type="HOGENOM" id="CLU_062618_5_5_9"/>
<feature type="domain" description="IclR-ED" evidence="5">
    <location>
        <begin position="70"/>
        <end position="252"/>
    </location>
</feature>
<evidence type="ECO:0000259" key="5">
    <source>
        <dbReference type="PROSITE" id="PS51078"/>
    </source>
</evidence>
<name>B2A2B9_NATTJ</name>
<dbReference type="Gene3D" id="3.30.450.40">
    <property type="match status" value="1"/>
</dbReference>
<evidence type="ECO:0000256" key="1">
    <source>
        <dbReference type="ARBA" id="ARBA00023015"/>
    </source>
</evidence>
<evidence type="ECO:0000313" key="7">
    <source>
        <dbReference type="Proteomes" id="UP000001683"/>
    </source>
</evidence>
<protein>
    <submittedName>
        <fullName evidence="6">Transcriptional regulator, IclR family</fullName>
    </submittedName>
</protein>
<dbReference type="InterPro" id="IPR005471">
    <property type="entry name" value="Tscrpt_reg_IclR_N"/>
</dbReference>
<keyword evidence="7" id="KW-1185">Reference proteome</keyword>
<sequence length="252" mass="28392">MTQQEKLSSNRKAIKVLKALAQEPYEFSAKEISEQLNINRTSVHRILNDYMQEKLVTQNRYTKKYKLGPETFKIGAAYLNVKNINNDIVGIVNEIATKTKESVGLYVKDEDVIISLYESESFQLQKMGYKAGSTYPINAGSVGKCITAFLDEERIEELLENTKLEQYTSHTITDKEELRKEFKQIRAQGYAISDEDKVLGRYGIAAPVWNSQGHVVASVAVACQKTGLTTNKIETIKNNILKGAEEISDLMP</sequence>
<dbReference type="InParanoid" id="B2A2B9"/>
<dbReference type="OrthoDB" id="9791752at2"/>
<keyword evidence="3" id="KW-0804">Transcription</keyword>
<dbReference type="eggNOG" id="COG1414">
    <property type="taxonomic scope" value="Bacteria"/>
</dbReference>
<evidence type="ECO:0000256" key="2">
    <source>
        <dbReference type="ARBA" id="ARBA00023125"/>
    </source>
</evidence>
<evidence type="ECO:0000259" key="4">
    <source>
        <dbReference type="PROSITE" id="PS51077"/>
    </source>
</evidence>
<dbReference type="PANTHER" id="PTHR30136">
    <property type="entry name" value="HELIX-TURN-HELIX TRANSCRIPTIONAL REGULATOR, ICLR FAMILY"/>
    <property type="match status" value="1"/>
</dbReference>
<dbReference type="PANTHER" id="PTHR30136:SF35">
    <property type="entry name" value="HTH-TYPE TRANSCRIPTIONAL REGULATOR RV1719"/>
    <property type="match status" value="1"/>
</dbReference>
<dbReference type="RefSeq" id="WP_012449062.1">
    <property type="nucleotide sequence ID" value="NC_010718.1"/>
</dbReference>
<dbReference type="KEGG" id="nth:Nther_2670"/>
<keyword evidence="2" id="KW-0238">DNA-binding</keyword>
<feature type="domain" description="HTH iclR-type" evidence="4">
    <location>
        <begin position="7"/>
        <end position="69"/>
    </location>
</feature>
<gene>
    <name evidence="6" type="ordered locus">Nther_2670</name>
</gene>
<dbReference type="GO" id="GO:0045892">
    <property type="term" value="P:negative regulation of DNA-templated transcription"/>
    <property type="evidence" value="ECO:0007669"/>
    <property type="project" value="TreeGrafter"/>
</dbReference>
<dbReference type="SUPFAM" id="SSF46785">
    <property type="entry name" value="Winged helix' DNA-binding domain"/>
    <property type="match status" value="1"/>
</dbReference>
<dbReference type="InterPro" id="IPR014757">
    <property type="entry name" value="Tscrpt_reg_IclR_C"/>
</dbReference>
<dbReference type="PROSITE" id="PS51077">
    <property type="entry name" value="HTH_ICLR"/>
    <property type="match status" value="1"/>
</dbReference>
<dbReference type="PROSITE" id="PS51078">
    <property type="entry name" value="ICLR_ED"/>
    <property type="match status" value="1"/>
</dbReference>
<organism evidence="6 7">
    <name type="scientific">Natranaerobius thermophilus (strain ATCC BAA-1301 / DSM 18059 / JW/NM-WN-LF)</name>
    <dbReference type="NCBI Taxonomy" id="457570"/>
    <lineage>
        <taxon>Bacteria</taxon>
        <taxon>Bacillati</taxon>
        <taxon>Bacillota</taxon>
        <taxon>Clostridia</taxon>
        <taxon>Natranaerobiales</taxon>
        <taxon>Natranaerobiaceae</taxon>
        <taxon>Natranaerobius</taxon>
    </lineage>
</organism>
<dbReference type="CDD" id="cd00090">
    <property type="entry name" value="HTH_ARSR"/>
    <property type="match status" value="1"/>
</dbReference>
<dbReference type="SMART" id="SM00346">
    <property type="entry name" value="HTH_ICLR"/>
    <property type="match status" value="1"/>
</dbReference>
<dbReference type="Pfam" id="PF09339">
    <property type="entry name" value="HTH_IclR"/>
    <property type="match status" value="1"/>
</dbReference>
<dbReference type="GO" id="GO:0003677">
    <property type="term" value="F:DNA binding"/>
    <property type="evidence" value="ECO:0007669"/>
    <property type="project" value="UniProtKB-KW"/>
</dbReference>
<keyword evidence="1" id="KW-0805">Transcription regulation</keyword>
<proteinExistence type="predicted"/>
<dbReference type="InterPro" id="IPR036388">
    <property type="entry name" value="WH-like_DNA-bd_sf"/>
</dbReference>
<dbReference type="InterPro" id="IPR036390">
    <property type="entry name" value="WH_DNA-bd_sf"/>
</dbReference>
<evidence type="ECO:0000256" key="3">
    <source>
        <dbReference type="ARBA" id="ARBA00023163"/>
    </source>
</evidence>
<dbReference type="Pfam" id="PF01614">
    <property type="entry name" value="IclR_C"/>
    <property type="match status" value="1"/>
</dbReference>
<dbReference type="GO" id="GO:0003700">
    <property type="term" value="F:DNA-binding transcription factor activity"/>
    <property type="evidence" value="ECO:0007669"/>
    <property type="project" value="TreeGrafter"/>
</dbReference>